<dbReference type="EMBL" id="UYYG01001188">
    <property type="protein sequence ID" value="VDN59719.1"/>
    <property type="molecule type" value="Genomic_DNA"/>
</dbReference>
<proteinExistence type="inferred from homology"/>
<dbReference type="SUPFAM" id="SSF48452">
    <property type="entry name" value="TPR-like"/>
    <property type="match status" value="1"/>
</dbReference>
<evidence type="ECO:0000256" key="1">
    <source>
        <dbReference type="ARBA" id="ARBA00006298"/>
    </source>
</evidence>
<dbReference type="InterPro" id="IPR011990">
    <property type="entry name" value="TPR-like_helical_dom_sf"/>
</dbReference>
<protein>
    <recommendedName>
        <fullName evidence="3">N-terminal acetyltransferase B complex subunit MDM20 homolog</fullName>
    </recommendedName>
</protein>
<keyword evidence="6" id="KW-1185">Reference proteome</keyword>
<organism evidence="5 7">
    <name type="scientific">Dracunculus medinensis</name>
    <name type="common">Guinea worm</name>
    <dbReference type="NCBI Taxonomy" id="318479"/>
    <lineage>
        <taxon>Eukaryota</taxon>
        <taxon>Metazoa</taxon>
        <taxon>Ecdysozoa</taxon>
        <taxon>Nematoda</taxon>
        <taxon>Chromadorea</taxon>
        <taxon>Rhabditida</taxon>
        <taxon>Spirurina</taxon>
        <taxon>Dracunculoidea</taxon>
        <taxon>Dracunculidae</taxon>
        <taxon>Dracunculus</taxon>
    </lineage>
</organism>
<comment type="similarity">
    <text evidence="1">Belongs to the MDM20/NAA25 family.</text>
</comment>
<name>A0A158Q573_DRAME</name>
<accession>A0A158Q573</accession>
<evidence type="ECO:0000313" key="5">
    <source>
        <dbReference type="Proteomes" id="UP000038040"/>
    </source>
</evidence>
<dbReference type="InterPro" id="IPR019183">
    <property type="entry name" value="NAA25_NatB_aux_su"/>
</dbReference>
<gene>
    <name evidence="4" type="ORF">DME_LOCUS9692</name>
</gene>
<evidence type="ECO:0000313" key="7">
    <source>
        <dbReference type="WBParaSite" id="DME_0000666601-mRNA-1"/>
    </source>
</evidence>
<evidence type="ECO:0000256" key="2">
    <source>
        <dbReference type="ARBA" id="ARBA00022803"/>
    </source>
</evidence>
<dbReference type="PANTHER" id="PTHR22767:SF3">
    <property type="entry name" value="N-ALPHA-ACETYLTRANSFERASE 25, NATB AUXILIARY SUBUNIT"/>
    <property type="match status" value="1"/>
</dbReference>
<dbReference type="Proteomes" id="UP000038040">
    <property type="component" value="Unplaced"/>
</dbReference>
<dbReference type="AlphaFoldDB" id="A0A158Q573"/>
<evidence type="ECO:0000313" key="6">
    <source>
        <dbReference type="Proteomes" id="UP000274756"/>
    </source>
</evidence>
<reference evidence="4 6" key="2">
    <citation type="submission" date="2018-11" db="EMBL/GenBank/DDBJ databases">
        <authorList>
            <consortium name="Pathogen Informatics"/>
        </authorList>
    </citation>
    <scope>NUCLEOTIDE SEQUENCE [LARGE SCALE GENOMIC DNA]</scope>
</reference>
<dbReference type="GO" id="GO:0031416">
    <property type="term" value="C:NatB complex"/>
    <property type="evidence" value="ECO:0007669"/>
    <property type="project" value="TreeGrafter"/>
</dbReference>
<dbReference type="Gene3D" id="1.25.40.1040">
    <property type="match status" value="1"/>
</dbReference>
<evidence type="ECO:0000256" key="3">
    <source>
        <dbReference type="ARBA" id="ARBA00029872"/>
    </source>
</evidence>
<sequence length="844" mass="97653">MIKSSDQIVLERRLRPIYDAIDIGNNKKAIQEADKILKKHPLTFAAKVLKALALIRCDRVSEAWLIINEVEATVDNNFDESTLQALCHCFKEAYTPDRITKLYEGICNRFPKNEQYLTHLFMSYVRVRNYKMQQKTALSLYKEFQRNPYYFWNVMSIVMQAITGEGDASQSMLFALAQKMVEKMINTNSIQSEAVNPVARRFTYQSPQILAQRILNFLELAGKYSLVIDRCISELKNSQAVDDWLLWKLMIQSAFAIMDKEYCDVEMQNILINKIAICVSSSIDAVTLNVKATNLRGPYLARLMLISDPFDYLIEYIKIFHSKPCCFFDIKLYFCLLDRKEIERFITAIKNFINSTGIDENSLHWVAICCYRCQYALGLFNDLSPPEKRKIISEIILSVKECRDAFTVAAYANIAAHLLWNIAVKDGDSVSLYEIVMLIEWISNNHTLDSSLRIILCRVYAKLGAIEPVRNQIFSLDIKYVQRDTLGYLLFGLFELYGFFKTGNCFCTELSAHFDQGEKEVIEKSWDTCESWVVLFLKTFMPILVRIITWSDTFTISECLTTAYKNGTFSQIPYLVEFLLHVSKSIHATASDIRSRHLSACFAMEKIEHVVDTLFGDDDVIDFDGLYDNRDLGIIPSLEIGIFERLIQEAREYSFIEQKDSLKLQHLLLRTIASVWRQRQSLKQVKNYLEDLLKHYAYCKQHYQKLHHSLEILQAPPSTFLYQYVHGQYVDLLVFLIKSIVSILEFYGDSGKSESKEDIPKTLVDLRSSLVERLEFIYESLINAMKLLDEENFVPVVNSDYDQDITQVLSVVKSKVDFNFLSSYKSSLIEMQTVARCLITPSWL</sequence>
<dbReference type="WBParaSite" id="DME_0000666601-mRNA-1">
    <property type="protein sequence ID" value="DME_0000666601-mRNA-1"/>
    <property type="gene ID" value="DME_0000666601"/>
</dbReference>
<reference evidence="7" key="1">
    <citation type="submission" date="2016-04" db="UniProtKB">
        <authorList>
            <consortium name="WormBaseParasite"/>
        </authorList>
    </citation>
    <scope>IDENTIFICATION</scope>
</reference>
<evidence type="ECO:0000313" key="4">
    <source>
        <dbReference type="EMBL" id="VDN59719.1"/>
    </source>
</evidence>
<dbReference type="PANTHER" id="PTHR22767">
    <property type="entry name" value="N-TERMINAL ACETYLTRANSFERASE-RELATED"/>
    <property type="match status" value="1"/>
</dbReference>
<dbReference type="Pfam" id="PF09797">
    <property type="entry name" value="NatB_MDM20"/>
    <property type="match status" value="1"/>
</dbReference>
<keyword evidence="2" id="KW-0802">TPR repeat</keyword>
<dbReference type="STRING" id="318479.A0A158Q573"/>
<dbReference type="OrthoDB" id="1874341at2759"/>
<dbReference type="Proteomes" id="UP000274756">
    <property type="component" value="Unassembled WGS sequence"/>
</dbReference>